<feature type="repeat" description="PPR" evidence="2">
    <location>
        <begin position="266"/>
        <end position="300"/>
    </location>
</feature>
<feature type="repeat" description="PPR" evidence="2">
    <location>
        <begin position="402"/>
        <end position="436"/>
    </location>
</feature>
<dbReference type="Pfam" id="PF01535">
    <property type="entry name" value="PPR"/>
    <property type="match status" value="1"/>
</dbReference>
<dbReference type="InterPro" id="IPR046960">
    <property type="entry name" value="PPR_At4g14850-like_plant"/>
</dbReference>
<feature type="compositionally biased region" description="Polar residues" evidence="3">
    <location>
        <begin position="81"/>
        <end position="117"/>
    </location>
</feature>
<dbReference type="Pfam" id="PF20431">
    <property type="entry name" value="E_motif"/>
    <property type="match status" value="1"/>
</dbReference>
<evidence type="ECO:0000256" key="2">
    <source>
        <dbReference type="PROSITE-ProRule" id="PRU00708"/>
    </source>
</evidence>
<dbReference type="GO" id="GO:0009451">
    <property type="term" value="P:RNA modification"/>
    <property type="evidence" value="ECO:0007669"/>
    <property type="project" value="InterPro"/>
</dbReference>
<evidence type="ECO:0008006" key="5">
    <source>
        <dbReference type="Google" id="ProtNLM"/>
    </source>
</evidence>
<proteinExistence type="predicted"/>
<accession>A0A2N9IWX9</accession>
<dbReference type="FunFam" id="1.25.40.10:FF:001139">
    <property type="entry name" value="Uncharacterized protein"/>
    <property type="match status" value="1"/>
</dbReference>
<sequence>MPRPKPKPPSTHTHGKPTATHTHGSTTTPRPKPKPPSTQTPTHTHGNPYPRLHHHAETKTQATVNPNANPYPRLHHHAETKTQATVNPTPGKSNPTQATVNPENGNPENPSHQNVNPETEGEKKRATPRTQTHEQTQPHPNPTVNPTTTRKSTKERGELAMENRGRERRKEREHSGENGAYSINNLIPKHSLRRDGLGVDVNVLSQAVSSCGSMRNLRGGIQYHCSAIRTGFIDNVYVGSSLVSLYSKCAELENAYRVFKEMPVRNVVSWSAIIAAFAQEWQVDVCLELFHQMRNSSWKPNEFTFTSLLSACTGSGALGHGRSAHCQTIQMGFASYVHIANALISMYFKCGAVEDVLYIFEKMAVKDIISWNSMIAGYAQHGLALQAIDVFEEMKKQGIEPDAITFLGLLSSCRHVGLVKEGWFYFNSMVEQGVQPELDHYSCIVDLLGRAGLLEEAKDLIEKMPIYPNAVIWGSLLSSSRLHGSVWFGIQAAEKRLLLEPGCPGTLVQLANLYASVGYWDQAARVRKLMKDRGLKTNPGYSWVEIKDSVYQFRAEDRSNTKMTEILGVIDILVDHMRMLGYEPEMHEEEIDNALYLIGTFCNIVKMIYKTLEFGPVWCIALRWKHVKGRNRSLVFRLNGLGETVQSTPDWNIVQLKGKEPLFASWLGVYCVPFVDTSKETKCYSTRNILQKISH</sequence>
<dbReference type="GO" id="GO:0003723">
    <property type="term" value="F:RNA binding"/>
    <property type="evidence" value="ECO:0007669"/>
    <property type="project" value="InterPro"/>
</dbReference>
<dbReference type="InterPro" id="IPR002885">
    <property type="entry name" value="PPR_rpt"/>
</dbReference>
<organism evidence="4">
    <name type="scientific">Fagus sylvatica</name>
    <name type="common">Beechnut</name>
    <dbReference type="NCBI Taxonomy" id="28930"/>
    <lineage>
        <taxon>Eukaryota</taxon>
        <taxon>Viridiplantae</taxon>
        <taxon>Streptophyta</taxon>
        <taxon>Embryophyta</taxon>
        <taxon>Tracheophyta</taxon>
        <taxon>Spermatophyta</taxon>
        <taxon>Magnoliopsida</taxon>
        <taxon>eudicotyledons</taxon>
        <taxon>Gunneridae</taxon>
        <taxon>Pentapetalae</taxon>
        <taxon>rosids</taxon>
        <taxon>fabids</taxon>
        <taxon>Fagales</taxon>
        <taxon>Fagaceae</taxon>
        <taxon>Fagus</taxon>
    </lineage>
</organism>
<dbReference type="Gene3D" id="1.25.40.10">
    <property type="entry name" value="Tetratricopeptide repeat domain"/>
    <property type="match status" value="2"/>
</dbReference>
<evidence type="ECO:0000256" key="3">
    <source>
        <dbReference type="SAM" id="MobiDB-lite"/>
    </source>
</evidence>
<feature type="compositionally biased region" description="Basic and acidic residues" evidence="3">
    <location>
        <begin position="152"/>
        <end position="176"/>
    </location>
</feature>
<evidence type="ECO:0000313" key="4">
    <source>
        <dbReference type="EMBL" id="SPD29896.1"/>
    </source>
</evidence>
<dbReference type="InterPro" id="IPR046848">
    <property type="entry name" value="E_motif"/>
</dbReference>
<name>A0A2N9IWX9_FAGSY</name>
<gene>
    <name evidence="4" type="ORF">FSB_LOCUS57778</name>
</gene>
<feature type="region of interest" description="Disordered" evidence="3">
    <location>
        <begin position="1"/>
        <end position="182"/>
    </location>
</feature>
<feature type="compositionally biased region" description="Polar residues" evidence="3">
    <location>
        <begin position="59"/>
        <end position="68"/>
    </location>
</feature>
<dbReference type="FunFam" id="1.25.40.10:FF:000378">
    <property type="entry name" value="Pentatricopeptide repeat-containing protein mitochondrial"/>
    <property type="match status" value="1"/>
</dbReference>
<keyword evidence="1" id="KW-0677">Repeat</keyword>
<feature type="compositionally biased region" description="Low complexity" evidence="3">
    <location>
        <begin position="135"/>
        <end position="149"/>
    </location>
</feature>
<protein>
    <recommendedName>
        <fullName evidence="5">DYW domain-containing protein</fullName>
    </recommendedName>
</protein>
<dbReference type="AlphaFoldDB" id="A0A2N9IWX9"/>
<dbReference type="InterPro" id="IPR011990">
    <property type="entry name" value="TPR-like_helical_dom_sf"/>
</dbReference>
<dbReference type="PROSITE" id="PS51375">
    <property type="entry name" value="PPR"/>
    <property type="match status" value="3"/>
</dbReference>
<dbReference type="Pfam" id="PF13041">
    <property type="entry name" value="PPR_2"/>
    <property type="match status" value="2"/>
</dbReference>
<dbReference type="EMBL" id="OIVN01006292">
    <property type="protein sequence ID" value="SPD29896.1"/>
    <property type="molecule type" value="Genomic_DNA"/>
</dbReference>
<dbReference type="PANTHER" id="PTHR47926">
    <property type="entry name" value="PENTATRICOPEPTIDE REPEAT-CONTAINING PROTEIN"/>
    <property type="match status" value="1"/>
</dbReference>
<reference evidence="4" key="1">
    <citation type="submission" date="2018-02" db="EMBL/GenBank/DDBJ databases">
        <authorList>
            <person name="Cohen D.B."/>
            <person name="Kent A.D."/>
        </authorList>
    </citation>
    <scope>NUCLEOTIDE SEQUENCE</scope>
</reference>
<dbReference type="NCBIfam" id="TIGR00756">
    <property type="entry name" value="PPR"/>
    <property type="match status" value="2"/>
</dbReference>
<feature type="repeat" description="PPR" evidence="2">
    <location>
        <begin position="367"/>
        <end position="401"/>
    </location>
</feature>
<evidence type="ECO:0000256" key="1">
    <source>
        <dbReference type="ARBA" id="ARBA00022737"/>
    </source>
</evidence>
<dbReference type="PANTHER" id="PTHR47926:SF438">
    <property type="entry name" value="PENTATRICOPEPTIDE REPEAT-CONTAINING PROTEIN"/>
    <property type="match status" value="1"/>
</dbReference>
<feature type="compositionally biased region" description="Low complexity" evidence="3">
    <location>
        <begin position="18"/>
        <end position="29"/>
    </location>
</feature>